<dbReference type="EMBL" id="JAHLFW010000095">
    <property type="protein sequence ID" value="MBU3838903.1"/>
    <property type="molecule type" value="Genomic_DNA"/>
</dbReference>
<sequence length="52" mass="5793">MKANNVIMEVEAYEAPECQVINLECEYAILVGSGANFGSSMHDGFTEDEYSW</sequence>
<reference evidence="1" key="2">
    <citation type="submission" date="2021-04" db="EMBL/GenBank/DDBJ databases">
        <authorList>
            <person name="Gilroy R."/>
        </authorList>
    </citation>
    <scope>NUCLEOTIDE SEQUENCE</scope>
    <source>
        <strain evidence="1">G4-2901</strain>
    </source>
</reference>
<proteinExistence type="predicted"/>
<evidence type="ECO:0000313" key="2">
    <source>
        <dbReference type="Proteomes" id="UP000783796"/>
    </source>
</evidence>
<dbReference type="AlphaFoldDB" id="A0A948WZZ2"/>
<organism evidence="1 2">
    <name type="scientific">Candidatus Phocaeicola faecigallinarum</name>
    <dbReference type="NCBI Taxonomy" id="2838732"/>
    <lineage>
        <taxon>Bacteria</taxon>
        <taxon>Pseudomonadati</taxon>
        <taxon>Bacteroidota</taxon>
        <taxon>Bacteroidia</taxon>
        <taxon>Bacteroidales</taxon>
        <taxon>Bacteroidaceae</taxon>
        <taxon>Phocaeicola</taxon>
    </lineage>
</organism>
<dbReference type="Proteomes" id="UP000783796">
    <property type="component" value="Unassembled WGS sequence"/>
</dbReference>
<evidence type="ECO:0000313" key="1">
    <source>
        <dbReference type="EMBL" id="MBU3838903.1"/>
    </source>
</evidence>
<accession>A0A948WZZ2</accession>
<gene>
    <name evidence="1" type="ORF">H9777_11475</name>
</gene>
<name>A0A948WZZ2_9BACT</name>
<reference evidence="1" key="1">
    <citation type="journal article" date="2021" name="PeerJ">
        <title>Extensive microbial diversity within the chicken gut microbiome revealed by metagenomics and culture.</title>
        <authorList>
            <person name="Gilroy R."/>
            <person name="Ravi A."/>
            <person name="Getino M."/>
            <person name="Pursley I."/>
            <person name="Horton D.L."/>
            <person name="Alikhan N.F."/>
            <person name="Baker D."/>
            <person name="Gharbi K."/>
            <person name="Hall N."/>
            <person name="Watson M."/>
            <person name="Adriaenssens E.M."/>
            <person name="Foster-Nyarko E."/>
            <person name="Jarju S."/>
            <person name="Secka A."/>
            <person name="Antonio M."/>
            <person name="Oren A."/>
            <person name="Chaudhuri R.R."/>
            <person name="La Ragione R."/>
            <person name="Hildebrand F."/>
            <person name="Pallen M.J."/>
        </authorList>
    </citation>
    <scope>NUCLEOTIDE SEQUENCE</scope>
    <source>
        <strain evidence="1">G4-2901</strain>
    </source>
</reference>
<protein>
    <submittedName>
        <fullName evidence="1">Uncharacterized protein</fullName>
    </submittedName>
</protein>
<comment type="caution">
    <text evidence="1">The sequence shown here is derived from an EMBL/GenBank/DDBJ whole genome shotgun (WGS) entry which is preliminary data.</text>
</comment>